<reference evidence="4" key="1">
    <citation type="submission" date="2020-04" db="EMBL/GenBank/DDBJ databases">
        <authorList>
            <person name="Alioto T."/>
            <person name="Alioto T."/>
            <person name="Gomez Garrido J."/>
        </authorList>
    </citation>
    <scope>NUCLEOTIDE SEQUENCE</scope>
    <source>
        <strain evidence="4">A484AB</strain>
    </source>
</reference>
<dbReference type="OrthoDB" id="5772781at2759"/>
<dbReference type="InterPro" id="IPR001683">
    <property type="entry name" value="PX_dom"/>
</dbReference>
<dbReference type="SUPFAM" id="SSF64268">
    <property type="entry name" value="PX domain"/>
    <property type="match status" value="1"/>
</dbReference>
<feature type="compositionally biased region" description="Polar residues" evidence="2">
    <location>
        <begin position="907"/>
        <end position="916"/>
    </location>
</feature>
<dbReference type="Pfam" id="PF08628">
    <property type="entry name" value="Nexin_C"/>
    <property type="match status" value="1"/>
</dbReference>
<feature type="region of interest" description="Disordered" evidence="2">
    <location>
        <begin position="897"/>
        <end position="943"/>
    </location>
</feature>
<dbReference type="Proteomes" id="UP001152795">
    <property type="component" value="Unassembled WGS sequence"/>
</dbReference>
<evidence type="ECO:0000313" key="5">
    <source>
        <dbReference type="Proteomes" id="UP001152795"/>
    </source>
</evidence>
<gene>
    <name evidence="4" type="ORF">PACLA_8A053775</name>
</gene>
<dbReference type="Pfam" id="PF02194">
    <property type="entry name" value="PXA"/>
    <property type="match status" value="1"/>
</dbReference>
<evidence type="ECO:0000256" key="1">
    <source>
        <dbReference type="ARBA" id="ARBA00010883"/>
    </source>
</evidence>
<keyword evidence="5" id="KW-1185">Reference proteome</keyword>
<feature type="transmembrane region" description="Helical" evidence="3">
    <location>
        <begin position="12"/>
        <end position="36"/>
    </location>
</feature>
<dbReference type="InterPro" id="IPR036871">
    <property type="entry name" value="PX_dom_sf"/>
</dbReference>
<dbReference type="PANTHER" id="PTHR22775:SF3">
    <property type="entry name" value="SORTING NEXIN-13"/>
    <property type="match status" value="1"/>
</dbReference>
<feature type="region of interest" description="Disordered" evidence="2">
    <location>
        <begin position="662"/>
        <end position="681"/>
    </location>
</feature>
<evidence type="ECO:0000313" key="4">
    <source>
        <dbReference type="EMBL" id="CAB3995611.1"/>
    </source>
</evidence>
<name>A0A6S7HJX5_PARCT</name>
<dbReference type="EMBL" id="CACRXK020002699">
    <property type="protein sequence ID" value="CAB3995611.1"/>
    <property type="molecule type" value="Genomic_DNA"/>
</dbReference>
<feature type="compositionally biased region" description="Basic and acidic residues" evidence="2">
    <location>
        <begin position="662"/>
        <end position="677"/>
    </location>
</feature>
<dbReference type="AlphaFoldDB" id="A0A6S7HJX5"/>
<protein>
    <submittedName>
        <fullName evidence="4">Sorting nexin-19</fullName>
    </submittedName>
</protein>
<feature type="compositionally biased region" description="Polar residues" evidence="2">
    <location>
        <begin position="925"/>
        <end position="943"/>
    </location>
</feature>
<evidence type="ECO:0000256" key="2">
    <source>
        <dbReference type="SAM" id="MobiDB-lite"/>
    </source>
</evidence>
<evidence type="ECO:0000256" key="3">
    <source>
        <dbReference type="SAM" id="Phobius"/>
    </source>
</evidence>
<dbReference type="Pfam" id="PF00787">
    <property type="entry name" value="PX"/>
    <property type="match status" value="1"/>
</dbReference>
<keyword evidence="3" id="KW-1133">Transmembrane helix</keyword>
<comment type="similarity">
    <text evidence="1">Belongs to the sorting nexin family.</text>
</comment>
<sequence length="1109" mass="124241">MQWSVTVGIVTFIVFAGSVKGILAFSFCAIVAFVFARNLFDGASKLDFTPYFASKGLGFGKEREASSSTTRLFPRGLRTCRHALIRNILRDFVISWYENVAIGGDFILETRSLLEEATVRFYDKLSRTSVSSHTEKLCILLHTHLATTQTAKALMAESHKNFVETYRSLQEKPLTYQNDELQYLRNVIDLLLYRLVQPKTLGCDTGRFILREILAFKLMLPLVDTISDPNFVNTSIINIFGQNTDENPLTSSLEINETSKSNLKVSTSFMEYLDQNLELNGNTNPRTLSQSGAATKYKFKDATVIEKDHSEIVELSMEVHSQEENGSSSLVGPDDSTVDKTADKINESAVCKRPKNTAKEPSHSSIINGLTKVKNDIFRTNKEKGQNSKLNAVLSAKIHPSGIMFARQLRKANSSPVVKQSAEANLGESVPKGEISLEGVSETDACPDLLNESGDNCCSQGTLVSLGCDDTGLETINGDTLLSDSQSNPKFISGNVERESTSSFETVDMYDCGVKTDAVDFPESGNSTNDLKTVDRQILEMLPNDEKSKPSQTNVNPAKSRHHTTSFSSTDEWDNEVFGKSEEGLFDVGEDYNLEANSVALNSGQAEDDMVSRADFAIHDMPNPCSMISILSTELVTDHSFEPYKSRYTVYVIEYNTRLWPHSESDDHPEETERSETDTQGNIKRRYREFMELHHRLLCGSFASLMKDIPKPNRKFNSPFFRLDQDVIEGRQILLENYLKCLVNKLAILNCEDFKGFLGIGDESHTDFRRHISVVPTLPNVPRIDKKLQKKVTKFIDHIKTAFDTGPVDGDKEEEYEDIRQVLGEDKTSQDEIRTFAICSQGCKLNHSCCYSDNCFHTFIQQQHDANQATTEHPTPETIQQAKEIPATRLNSEKTCAENGHAKNGKPLSNSNQLNRSKIPRKRSTTSPVFSNGGSDSCDGQKQGTTNALTKTVLNLSCYLLEKHESWVCLEPVQESATAVFGCFLEWWIEGLLSELVSEEQWQYYLTLLTDTVWPGGELMTSSEEDKTEEEKLKTKEEAIQTLSNFFGAVLHTAIGTEAIECSAREIVESLQNTEINRQVLLEVFEVILAEVFPELMDEKDSYLSSRNC</sequence>
<dbReference type="Gene3D" id="3.30.1520.10">
    <property type="entry name" value="Phox-like domain"/>
    <property type="match status" value="1"/>
</dbReference>
<dbReference type="SMART" id="SM00313">
    <property type="entry name" value="PXA"/>
    <property type="match status" value="1"/>
</dbReference>
<accession>A0A6S7HJX5</accession>
<feature type="region of interest" description="Disordered" evidence="2">
    <location>
        <begin position="319"/>
        <end position="338"/>
    </location>
</feature>
<dbReference type="GO" id="GO:0035091">
    <property type="term" value="F:phosphatidylinositol binding"/>
    <property type="evidence" value="ECO:0007669"/>
    <property type="project" value="InterPro"/>
</dbReference>
<dbReference type="PROSITE" id="PS51207">
    <property type="entry name" value="PXA"/>
    <property type="match status" value="1"/>
</dbReference>
<dbReference type="PROSITE" id="PS50195">
    <property type="entry name" value="PX"/>
    <property type="match status" value="1"/>
</dbReference>
<dbReference type="SMART" id="SM00312">
    <property type="entry name" value="PX"/>
    <property type="match status" value="1"/>
</dbReference>
<proteinExistence type="inferred from homology"/>
<comment type="caution">
    <text evidence="4">The sequence shown here is derived from an EMBL/GenBank/DDBJ whole genome shotgun (WGS) entry which is preliminary data.</text>
</comment>
<dbReference type="PANTHER" id="PTHR22775">
    <property type="entry name" value="SORTING NEXIN"/>
    <property type="match status" value="1"/>
</dbReference>
<keyword evidence="3" id="KW-0812">Transmembrane</keyword>
<dbReference type="InterPro" id="IPR013937">
    <property type="entry name" value="Sorting_nexin_C"/>
</dbReference>
<feature type="region of interest" description="Disordered" evidence="2">
    <location>
        <begin position="541"/>
        <end position="574"/>
    </location>
</feature>
<keyword evidence="3" id="KW-0472">Membrane</keyword>
<organism evidence="4 5">
    <name type="scientific">Paramuricea clavata</name>
    <name type="common">Red gorgonian</name>
    <name type="synonym">Violescent sea-whip</name>
    <dbReference type="NCBI Taxonomy" id="317549"/>
    <lineage>
        <taxon>Eukaryota</taxon>
        <taxon>Metazoa</taxon>
        <taxon>Cnidaria</taxon>
        <taxon>Anthozoa</taxon>
        <taxon>Octocorallia</taxon>
        <taxon>Malacalcyonacea</taxon>
        <taxon>Plexauridae</taxon>
        <taxon>Paramuricea</taxon>
    </lineage>
</organism>
<dbReference type="InterPro" id="IPR003114">
    <property type="entry name" value="Phox_assoc"/>
</dbReference>